<name>A0A1W1H9N2_9BACT</name>
<dbReference type="RefSeq" id="WP_186441061.1">
    <property type="nucleotide sequence ID" value="NZ_LT828540.1"/>
</dbReference>
<evidence type="ECO:0000313" key="1">
    <source>
        <dbReference type="EMBL" id="SLM29163.1"/>
    </source>
</evidence>
<dbReference type="EMBL" id="FWEV01000079">
    <property type="protein sequence ID" value="SLM29163.1"/>
    <property type="molecule type" value="Genomic_DNA"/>
</dbReference>
<accession>A0A1W1H9N2</accession>
<reference evidence="1 2" key="1">
    <citation type="submission" date="2017-03" db="EMBL/GenBank/DDBJ databases">
        <authorList>
            <person name="Afonso C.L."/>
            <person name="Miller P.J."/>
            <person name="Scott M.A."/>
            <person name="Spackman E."/>
            <person name="Goraichik I."/>
            <person name="Dimitrov K.M."/>
            <person name="Suarez D.L."/>
            <person name="Swayne D.E."/>
        </authorList>
    </citation>
    <scope>NUCLEOTIDE SEQUENCE [LARGE SCALE GENOMIC DNA]</scope>
    <source>
        <strain evidence="1">PRJEB14757</strain>
    </source>
</reference>
<protein>
    <submittedName>
        <fullName evidence="1">Uncharacterized protein</fullName>
    </submittedName>
</protein>
<keyword evidence="2" id="KW-1185">Reference proteome</keyword>
<proteinExistence type="predicted"/>
<dbReference type="AlphaFoldDB" id="A0A1W1H9N2"/>
<organism evidence="1 2">
    <name type="scientific">Desulfamplus magnetovallimortis</name>
    <dbReference type="NCBI Taxonomy" id="1246637"/>
    <lineage>
        <taxon>Bacteria</taxon>
        <taxon>Pseudomonadati</taxon>
        <taxon>Thermodesulfobacteriota</taxon>
        <taxon>Desulfobacteria</taxon>
        <taxon>Desulfobacterales</taxon>
        <taxon>Desulfobacteraceae</taxon>
        <taxon>Desulfamplus</taxon>
    </lineage>
</organism>
<sequence length="50" mass="5952">MIKSFNCKYTKAPSKGQRVKQFVNIEKVAMRKLRQLEVANQIEDLRIFPR</sequence>
<gene>
    <name evidence="1" type="ORF">MTBBW1_170003</name>
</gene>
<dbReference type="STRING" id="1246637.MTBBW1_170003"/>
<evidence type="ECO:0000313" key="2">
    <source>
        <dbReference type="Proteomes" id="UP000191931"/>
    </source>
</evidence>
<dbReference type="Proteomes" id="UP000191931">
    <property type="component" value="Unassembled WGS sequence"/>
</dbReference>